<evidence type="ECO:0000259" key="1">
    <source>
        <dbReference type="Pfam" id="PF03551"/>
    </source>
</evidence>
<dbReference type="KEGG" id="spai:FPZ24_02090"/>
<dbReference type="InterPro" id="IPR036388">
    <property type="entry name" value="WH-like_DNA-bd_sf"/>
</dbReference>
<dbReference type="InterPro" id="IPR036390">
    <property type="entry name" value="WH_DNA-bd_sf"/>
</dbReference>
<keyword evidence="3" id="KW-1185">Reference proteome</keyword>
<accession>A0A5B8LEC2</accession>
<sequence length="204" mass="22815">MPASARRQTLADHSCAHVLPALATRWNSMSHLSHYESHVLAIIGKRQPVTGYSVRKALMERIATNSSDSPGSTYPAIARLKRAGLIRATIDTSDRRRTTHLWCTDEGKAAIKEWITSIEPRDLVPEDPFRTRVAFADAIEPKAFRDWLYAMRDALEGARFTIIDGSPERSNDIASLEHANAHLLTVARIAWVDRAIAFTTRSEP</sequence>
<dbReference type="InterPro" id="IPR005149">
    <property type="entry name" value="Tscrpt_reg_PadR_N"/>
</dbReference>
<name>A0A5B8LEC2_9SPHN</name>
<reference evidence="2 3" key="1">
    <citation type="submission" date="2019-07" db="EMBL/GenBank/DDBJ databases">
        <title>Full genome sequence of Sphingomonas sp. 4R-6-7(HKS19).</title>
        <authorList>
            <person name="Im W.-T."/>
        </authorList>
    </citation>
    <scope>NUCLEOTIDE SEQUENCE [LARGE SCALE GENOMIC DNA]</scope>
    <source>
        <strain evidence="2 3">HKS19</strain>
    </source>
</reference>
<dbReference type="Proteomes" id="UP000315673">
    <property type="component" value="Chromosome"/>
</dbReference>
<dbReference type="EMBL" id="CP042306">
    <property type="protein sequence ID" value="QDZ06413.1"/>
    <property type="molecule type" value="Genomic_DNA"/>
</dbReference>
<organism evidence="2 3">
    <name type="scientific">Sphingomonas panacisoli</name>
    <dbReference type="NCBI Taxonomy" id="1813879"/>
    <lineage>
        <taxon>Bacteria</taxon>
        <taxon>Pseudomonadati</taxon>
        <taxon>Pseudomonadota</taxon>
        <taxon>Alphaproteobacteria</taxon>
        <taxon>Sphingomonadales</taxon>
        <taxon>Sphingomonadaceae</taxon>
        <taxon>Sphingomonas</taxon>
    </lineage>
</organism>
<dbReference type="Pfam" id="PF03551">
    <property type="entry name" value="PadR"/>
    <property type="match status" value="1"/>
</dbReference>
<protein>
    <recommendedName>
        <fullName evidence="1">Transcription regulator PadR N-terminal domain-containing protein</fullName>
    </recommendedName>
</protein>
<feature type="domain" description="Transcription regulator PadR N-terminal" evidence="1">
    <location>
        <begin position="39"/>
        <end position="113"/>
    </location>
</feature>
<gene>
    <name evidence="2" type="ORF">FPZ24_02090</name>
</gene>
<dbReference type="OrthoDB" id="3186544at2"/>
<dbReference type="Gene3D" id="1.10.10.10">
    <property type="entry name" value="Winged helix-like DNA-binding domain superfamily/Winged helix DNA-binding domain"/>
    <property type="match status" value="1"/>
</dbReference>
<dbReference type="PANTHER" id="PTHR43252">
    <property type="entry name" value="TRANSCRIPTIONAL REGULATOR YQJI"/>
    <property type="match status" value="1"/>
</dbReference>
<proteinExistence type="predicted"/>
<evidence type="ECO:0000313" key="3">
    <source>
        <dbReference type="Proteomes" id="UP000315673"/>
    </source>
</evidence>
<dbReference type="AlphaFoldDB" id="A0A5B8LEC2"/>
<dbReference type="PANTHER" id="PTHR43252:SF6">
    <property type="entry name" value="NEGATIVE TRANSCRIPTION REGULATOR PADR"/>
    <property type="match status" value="1"/>
</dbReference>
<dbReference type="SUPFAM" id="SSF46785">
    <property type="entry name" value="Winged helix' DNA-binding domain"/>
    <property type="match status" value="1"/>
</dbReference>
<evidence type="ECO:0000313" key="2">
    <source>
        <dbReference type="EMBL" id="QDZ06413.1"/>
    </source>
</evidence>
<dbReference type="RefSeq" id="WP_146569497.1">
    <property type="nucleotide sequence ID" value="NZ_CP042306.1"/>
</dbReference>